<dbReference type="GO" id="GO:0031956">
    <property type="term" value="F:medium-chain fatty acid-CoA ligase activity"/>
    <property type="evidence" value="ECO:0007669"/>
    <property type="project" value="UniProtKB-EC"/>
</dbReference>
<comment type="caution">
    <text evidence="8">The sequence shown here is derived from an EMBL/GenBank/DDBJ whole genome shotgun (WGS) entry which is preliminary data.</text>
</comment>
<dbReference type="EMBL" id="BPLR01010597">
    <property type="protein sequence ID" value="GIY40318.1"/>
    <property type="molecule type" value="Genomic_DNA"/>
</dbReference>
<evidence type="ECO:0000256" key="4">
    <source>
        <dbReference type="ARBA" id="ARBA00039638"/>
    </source>
</evidence>
<keyword evidence="2" id="KW-0436">Ligase</keyword>
<comment type="similarity">
    <text evidence="1">Belongs to the ATP-dependent AMP-binding enzyme family.</text>
</comment>
<protein>
    <recommendedName>
        <fullName evidence="4">Medium-chain acyl-CoA ligase ACSF2, mitochondrial</fullName>
    </recommendedName>
</protein>
<name>A0AAV4T0X6_CAEEX</name>
<dbReference type="Proteomes" id="UP001054945">
    <property type="component" value="Unassembled WGS sequence"/>
</dbReference>
<dbReference type="InterPro" id="IPR000873">
    <property type="entry name" value="AMP-dep_synth/lig_dom"/>
</dbReference>
<dbReference type="PANTHER" id="PTHR43201:SF5">
    <property type="entry name" value="MEDIUM-CHAIN ACYL-COA LIGASE ACSF2, MITOCHONDRIAL"/>
    <property type="match status" value="1"/>
</dbReference>
<evidence type="ECO:0000256" key="6">
    <source>
        <dbReference type="ARBA" id="ARBA00048277"/>
    </source>
</evidence>
<reference evidence="8 9" key="1">
    <citation type="submission" date="2021-06" db="EMBL/GenBank/DDBJ databases">
        <title>Caerostris extrusa draft genome.</title>
        <authorList>
            <person name="Kono N."/>
            <person name="Arakawa K."/>
        </authorList>
    </citation>
    <scope>NUCLEOTIDE SEQUENCE [LARGE SCALE GENOMIC DNA]</scope>
</reference>
<evidence type="ECO:0000259" key="7">
    <source>
        <dbReference type="Pfam" id="PF00501"/>
    </source>
</evidence>
<proteinExistence type="inferred from homology"/>
<evidence type="ECO:0000256" key="2">
    <source>
        <dbReference type="ARBA" id="ARBA00022598"/>
    </source>
</evidence>
<dbReference type="SUPFAM" id="SSF56801">
    <property type="entry name" value="Acetyl-CoA synthetase-like"/>
    <property type="match status" value="1"/>
</dbReference>
<evidence type="ECO:0000256" key="1">
    <source>
        <dbReference type="ARBA" id="ARBA00006432"/>
    </source>
</evidence>
<dbReference type="Gene3D" id="2.30.38.10">
    <property type="entry name" value="Luciferase, Domain 3"/>
    <property type="match status" value="1"/>
</dbReference>
<dbReference type="PANTHER" id="PTHR43201">
    <property type="entry name" value="ACYL-COA SYNTHETASE"/>
    <property type="match status" value="1"/>
</dbReference>
<evidence type="ECO:0000256" key="3">
    <source>
        <dbReference type="ARBA" id="ARBA00037247"/>
    </source>
</evidence>
<comment type="catalytic activity">
    <reaction evidence="5">
        <text>octanoate + ATP + CoA = octanoyl-CoA + AMP + diphosphate</text>
        <dbReference type="Rhea" id="RHEA:33631"/>
        <dbReference type="ChEBI" id="CHEBI:25646"/>
        <dbReference type="ChEBI" id="CHEBI:30616"/>
        <dbReference type="ChEBI" id="CHEBI:33019"/>
        <dbReference type="ChEBI" id="CHEBI:57287"/>
        <dbReference type="ChEBI" id="CHEBI:57386"/>
        <dbReference type="ChEBI" id="CHEBI:456215"/>
    </reaction>
</comment>
<dbReference type="Pfam" id="PF00501">
    <property type="entry name" value="AMP-binding"/>
    <property type="match status" value="1"/>
</dbReference>
<comment type="function">
    <text evidence="3">Acyl-CoA synthases catalyze the initial reaction in fatty acid metabolism, by forming a thioester with CoA. Has some preference toward medium-chain substrates. Plays a role in adipocyte differentiation.</text>
</comment>
<dbReference type="Gene3D" id="3.40.50.980">
    <property type="match status" value="1"/>
</dbReference>
<keyword evidence="9" id="KW-1185">Reference proteome</keyword>
<accession>A0AAV4T0X6</accession>
<dbReference type="AlphaFoldDB" id="A0AAV4T0X6"/>
<comment type="catalytic activity">
    <reaction evidence="6">
        <text>a medium-chain fatty acid + ATP + CoA = a medium-chain fatty acyl-CoA + AMP + diphosphate</text>
        <dbReference type="Rhea" id="RHEA:48340"/>
        <dbReference type="ChEBI" id="CHEBI:30616"/>
        <dbReference type="ChEBI" id="CHEBI:33019"/>
        <dbReference type="ChEBI" id="CHEBI:57287"/>
        <dbReference type="ChEBI" id="CHEBI:59558"/>
        <dbReference type="ChEBI" id="CHEBI:90546"/>
        <dbReference type="ChEBI" id="CHEBI:456215"/>
        <dbReference type="EC" id="6.2.1.2"/>
    </reaction>
</comment>
<evidence type="ECO:0000313" key="9">
    <source>
        <dbReference type="Proteomes" id="UP001054945"/>
    </source>
</evidence>
<organism evidence="8 9">
    <name type="scientific">Caerostris extrusa</name>
    <name type="common">Bark spider</name>
    <name type="synonym">Caerostris bankana</name>
    <dbReference type="NCBI Taxonomy" id="172846"/>
    <lineage>
        <taxon>Eukaryota</taxon>
        <taxon>Metazoa</taxon>
        <taxon>Ecdysozoa</taxon>
        <taxon>Arthropoda</taxon>
        <taxon>Chelicerata</taxon>
        <taxon>Arachnida</taxon>
        <taxon>Araneae</taxon>
        <taxon>Araneomorphae</taxon>
        <taxon>Entelegynae</taxon>
        <taxon>Araneoidea</taxon>
        <taxon>Araneidae</taxon>
        <taxon>Caerostris</taxon>
    </lineage>
</organism>
<dbReference type="GO" id="GO:0006631">
    <property type="term" value="P:fatty acid metabolic process"/>
    <property type="evidence" value="ECO:0007669"/>
    <property type="project" value="TreeGrafter"/>
</dbReference>
<evidence type="ECO:0000313" key="8">
    <source>
        <dbReference type="EMBL" id="GIY40318.1"/>
    </source>
</evidence>
<sequence>MESNQSKPTAKKGCKSNIVFCKQLTTISSYEREKSSDQNNSKKQHFNHFGNYAYFQFLLSRSLLFETAGWLIAYGSTENSPAVAVSGVDEELEKSVKGMLKPVEYVELKIVDNNGKVVSVNTEGKLCVWGHNLFLGYWNEPEKSTEDVDKSSWYRTG</sequence>
<gene>
    <name evidence="8" type="primary">acsf2_3</name>
    <name evidence="8" type="ORF">CEXT_36331</name>
</gene>
<feature type="domain" description="AMP-dependent synthetase/ligase" evidence="7">
    <location>
        <begin position="72"/>
        <end position="138"/>
    </location>
</feature>
<evidence type="ECO:0000256" key="5">
    <source>
        <dbReference type="ARBA" id="ARBA00047319"/>
    </source>
</evidence>